<dbReference type="Pfam" id="PF01056">
    <property type="entry name" value="Myc_N"/>
    <property type="match status" value="1"/>
</dbReference>
<dbReference type="Gene3D" id="4.10.280.10">
    <property type="entry name" value="Helix-loop-helix DNA-binding domain"/>
    <property type="match status" value="1"/>
</dbReference>
<evidence type="ECO:0000313" key="3">
    <source>
        <dbReference type="EMBL" id="KAF7477830.1"/>
    </source>
</evidence>
<dbReference type="EMBL" id="CABDUW010002224">
    <property type="protein sequence ID" value="VTJ85959.1"/>
    <property type="molecule type" value="Genomic_DNA"/>
</dbReference>
<reference evidence="3" key="2">
    <citation type="submission" date="2020-08" db="EMBL/GenBank/DDBJ databases">
        <authorList>
            <person name="Shumante A."/>
            <person name="Zimin A.V."/>
            <person name="Puiu D."/>
            <person name="Salzberg S.L."/>
        </authorList>
    </citation>
    <scope>NUCLEOTIDE SEQUENCE</scope>
    <source>
        <strain evidence="3">WC2-LM</strain>
        <tissue evidence="3">Liver</tissue>
    </source>
</reference>
<feature type="domain" description="BHLH" evidence="2">
    <location>
        <begin position="211"/>
        <end position="263"/>
    </location>
</feature>
<accession>A0A5E4CXS5</accession>
<dbReference type="InterPro" id="IPR011598">
    <property type="entry name" value="bHLH_dom"/>
</dbReference>
<dbReference type="PRINTS" id="PR00044">
    <property type="entry name" value="LEUZIPPRMYC"/>
</dbReference>
<dbReference type="PANTHER" id="PTHR45851">
    <property type="entry name" value="MYC PROTO-ONCOGENE"/>
    <property type="match status" value="1"/>
</dbReference>
<dbReference type="AlphaFoldDB" id="A0A5E4CXS5"/>
<sequence length="291" mass="33856">MLSCTTSTKPGMMYKNPDLGFDLLQTCFYPDEDEFYFSGPDSTFPGEDSWKKFELLPILPLSSSCAFQERSPEPSYRATEMLQPEADLFGNHAEEDEAFSLWALGGLTPNPLILQDCMWSRFSVGEKLVQALNKKLQHCRDEENDEEQDEEEEIDVDQQYNYVIFSPYVQSEVVPLQKKIKSEEPPQPLKSFNLPKAKSLSTGHSNLGYLKNRCKQNIMERQRRHILGSKLLTLKDLMLELVKNKKASQVVILRKATEYIHYLQAKEHYLLLEKERLQERQQQLLKKFEFS</sequence>
<evidence type="ECO:0000313" key="5">
    <source>
        <dbReference type="Proteomes" id="UP000335636"/>
    </source>
</evidence>
<dbReference type="InterPro" id="IPR002418">
    <property type="entry name" value="Tscrpt_reg_Myc"/>
</dbReference>
<dbReference type="SUPFAM" id="SSF47459">
    <property type="entry name" value="HLH, helix-loop-helix DNA-binding domain"/>
    <property type="match status" value="1"/>
</dbReference>
<dbReference type="InterPro" id="IPR012682">
    <property type="entry name" value="Tscrpt_reg_Myc_N"/>
</dbReference>
<dbReference type="FunFam" id="4.10.280.10:FF:000019">
    <property type="entry name" value="Myc proto-oncogene protein"/>
    <property type="match status" value="1"/>
</dbReference>
<dbReference type="PROSITE" id="PS50888">
    <property type="entry name" value="BHLH"/>
    <property type="match status" value="1"/>
</dbReference>
<evidence type="ECO:0000313" key="4">
    <source>
        <dbReference type="EMBL" id="VTJ85959.1"/>
    </source>
</evidence>
<dbReference type="GO" id="GO:0046983">
    <property type="term" value="F:protein dimerization activity"/>
    <property type="evidence" value="ECO:0007669"/>
    <property type="project" value="InterPro"/>
</dbReference>
<name>A0A5E4CXS5_MARMO</name>
<dbReference type="Proteomes" id="UP000662637">
    <property type="component" value="Unassembled WGS sequence"/>
</dbReference>
<keyword evidence="1" id="KW-0238">DNA-binding</keyword>
<evidence type="ECO:0000259" key="2">
    <source>
        <dbReference type="PROSITE" id="PS50888"/>
    </source>
</evidence>
<dbReference type="EMBL" id="WJEC01001802">
    <property type="protein sequence ID" value="KAF7477830.1"/>
    <property type="molecule type" value="Genomic_DNA"/>
</dbReference>
<dbReference type="Proteomes" id="UP000335636">
    <property type="component" value="Unassembled WGS sequence"/>
</dbReference>
<dbReference type="InterPro" id="IPR050433">
    <property type="entry name" value="Myc_transcription_factors"/>
</dbReference>
<dbReference type="SMART" id="SM00353">
    <property type="entry name" value="HLH"/>
    <property type="match status" value="1"/>
</dbReference>
<dbReference type="GO" id="GO:0003677">
    <property type="term" value="F:DNA binding"/>
    <property type="evidence" value="ECO:0007669"/>
    <property type="project" value="UniProtKB-KW"/>
</dbReference>
<evidence type="ECO:0000256" key="1">
    <source>
        <dbReference type="ARBA" id="ARBA00023125"/>
    </source>
</evidence>
<organism evidence="4 5">
    <name type="scientific">Marmota monax</name>
    <name type="common">Woodchuck</name>
    <dbReference type="NCBI Taxonomy" id="9995"/>
    <lineage>
        <taxon>Eukaryota</taxon>
        <taxon>Metazoa</taxon>
        <taxon>Chordata</taxon>
        <taxon>Craniata</taxon>
        <taxon>Vertebrata</taxon>
        <taxon>Euteleostomi</taxon>
        <taxon>Mammalia</taxon>
        <taxon>Eutheria</taxon>
        <taxon>Euarchontoglires</taxon>
        <taxon>Glires</taxon>
        <taxon>Rodentia</taxon>
        <taxon>Sciuromorpha</taxon>
        <taxon>Sciuridae</taxon>
        <taxon>Xerinae</taxon>
        <taxon>Marmotini</taxon>
        <taxon>Marmota</taxon>
    </lineage>
</organism>
<dbReference type="InterPro" id="IPR036638">
    <property type="entry name" value="HLH_DNA-bd_sf"/>
</dbReference>
<dbReference type="GO" id="GO:0003700">
    <property type="term" value="F:DNA-binding transcription factor activity"/>
    <property type="evidence" value="ECO:0007669"/>
    <property type="project" value="InterPro"/>
</dbReference>
<keyword evidence="5" id="KW-1185">Reference proteome</keyword>
<dbReference type="Pfam" id="PF00010">
    <property type="entry name" value="HLH"/>
    <property type="match status" value="1"/>
</dbReference>
<gene>
    <name evidence="3" type="ORF">GHT09_011083</name>
    <name evidence="4" type="ORF">MONAX_5E022585</name>
</gene>
<protein>
    <recommendedName>
        <fullName evidence="2">BHLH domain-containing protein</fullName>
    </recommendedName>
</protein>
<proteinExistence type="predicted"/>
<reference evidence="4 5" key="1">
    <citation type="submission" date="2019-04" db="EMBL/GenBank/DDBJ databases">
        <authorList>
            <person name="Alioto T."/>
            <person name="Alioto T."/>
        </authorList>
    </citation>
    <scope>NUCLEOTIDE SEQUENCE [LARGE SCALE GENOMIC DNA]</scope>
</reference>